<dbReference type="PANTHER" id="PTHR42798">
    <property type="entry name" value="LIPOPROTEIN-RELEASING SYSTEM ATP-BINDING PROTEIN LOLD"/>
    <property type="match status" value="1"/>
</dbReference>
<evidence type="ECO:0000256" key="1">
    <source>
        <dbReference type="ARBA" id="ARBA00005417"/>
    </source>
</evidence>
<evidence type="ECO:0000256" key="4">
    <source>
        <dbReference type="ARBA" id="ARBA00022840"/>
    </source>
</evidence>
<keyword evidence="4 6" id="KW-0067">ATP-binding</keyword>
<dbReference type="InterPro" id="IPR017911">
    <property type="entry name" value="MacB-like_ATP-bd"/>
</dbReference>
<dbReference type="Pfam" id="PF00005">
    <property type="entry name" value="ABC_tran"/>
    <property type="match status" value="1"/>
</dbReference>
<dbReference type="SUPFAM" id="SSF52540">
    <property type="entry name" value="P-loop containing nucleoside triphosphate hydrolases"/>
    <property type="match status" value="1"/>
</dbReference>
<accession>A0ABU3R2N9</accession>
<comment type="caution">
    <text evidence="6">The sequence shown here is derived from an EMBL/GenBank/DDBJ whole genome shotgun (WGS) entry which is preliminary data.</text>
</comment>
<evidence type="ECO:0000259" key="5">
    <source>
        <dbReference type="PROSITE" id="PS50893"/>
    </source>
</evidence>
<keyword evidence="7" id="KW-1185">Reference proteome</keyword>
<name>A0ABU3R2N9_9GAMM</name>
<keyword evidence="3" id="KW-0547">Nucleotide-binding</keyword>
<dbReference type="InterPro" id="IPR003593">
    <property type="entry name" value="AAA+_ATPase"/>
</dbReference>
<organism evidence="6 7">
    <name type="scientific">Psychrosphaera aquimarina</name>
    <dbReference type="NCBI Taxonomy" id="2044854"/>
    <lineage>
        <taxon>Bacteria</taxon>
        <taxon>Pseudomonadati</taxon>
        <taxon>Pseudomonadota</taxon>
        <taxon>Gammaproteobacteria</taxon>
        <taxon>Alteromonadales</taxon>
        <taxon>Pseudoalteromonadaceae</taxon>
        <taxon>Psychrosphaera</taxon>
    </lineage>
</organism>
<reference evidence="6 7" key="1">
    <citation type="submission" date="2023-10" db="EMBL/GenBank/DDBJ databases">
        <title>Psychrosphaera aquimaarina strain SW33 isolated from seawater.</title>
        <authorList>
            <person name="Bayburt H."/>
            <person name="Kim J.M."/>
            <person name="Choi B.J."/>
            <person name="Jeon C.O."/>
        </authorList>
    </citation>
    <scope>NUCLEOTIDE SEQUENCE [LARGE SCALE GENOMIC DNA]</scope>
    <source>
        <strain evidence="6 7">KCTC 52743</strain>
    </source>
</reference>
<evidence type="ECO:0000313" key="7">
    <source>
        <dbReference type="Proteomes" id="UP001257914"/>
    </source>
</evidence>
<sequence>MSEQTLSDPIIQFSNIKFSYDNGKNLVLDIPQWQVSRRQHMFISGASGSGKSTLLNLLSGINSPDSGELLMLGQSLTNMSGRELDKFRAQKVGVIFQQLNLIPYLTVKDNILLAVYFATKKEQLNIQNKIESLTEQLNLPLSILSKQASELSVGQQQRVAIIRAMINEPEILIADEPTSALDAQSKSAFLQLLFELVNNTNCTLLFVSHDTSLVSYFDSEVTMSELNQAAVQVQKELGDVY</sequence>
<dbReference type="InterPro" id="IPR003439">
    <property type="entry name" value="ABC_transporter-like_ATP-bd"/>
</dbReference>
<dbReference type="PROSITE" id="PS00211">
    <property type="entry name" value="ABC_TRANSPORTER_1"/>
    <property type="match status" value="1"/>
</dbReference>
<evidence type="ECO:0000313" key="6">
    <source>
        <dbReference type="EMBL" id="MDU0113936.1"/>
    </source>
</evidence>
<dbReference type="Gene3D" id="3.40.50.300">
    <property type="entry name" value="P-loop containing nucleotide triphosphate hydrolases"/>
    <property type="match status" value="1"/>
</dbReference>
<dbReference type="SMART" id="SM00382">
    <property type="entry name" value="AAA"/>
    <property type="match status" value="1"/>
</dbReference>
<evidence type="ECO:0000256" key="2">
    <source>
        <dbReference type="ARBA" id="ARBA00022448"/>
    </source>
</evidence>
<comment type="similarity">
    <text evidence="1">Belongs to the ABC transporter superfamily.</text>
</comment>
<dbReference type="GO" id="GO:0005524">
    <property type="term" value="F:ATP binding"/>
    <property type="evidence" value="ECO:0007669"/>
    <property type="project" value="UniProtKB-KW"/>
</dbReference>
<dbReference type="EMBL" id="JAWCUA010000010">
    <property type="protein sequence ID" value="MDU0113936.1"/>
    <property type="molecule type" value="Genomic_DNA"/>
</dbReference>
<gene>
    <name evidence="6" type="ORF">RT723_13190</name>
</gene>
<dbReference type="RefSeq" id="WP_315947518.1">
    <property type="nucleotide sequence ID" value="NZ_JAWCUA010000010.1"/>
</dbReference>
<keyword evidence="2" id="KW-0813">Transport</keyword>
<dbReference type="PROSITE" id="PS50893">
    <property type="entry name" value="ABC_TRANSPORTER_2"/>
    <property type="match status" value="1"/>
</dbReference>
<dbReference type="PANTHER" id="PTHR42798:SF7">
    <property type="entry name" value="ALPHA-D-RIBOSE 1-METHYLPHOSPHONATE 5-TRIPHOSPHATE SYNTHASE SUBUNIT PHNL"/>
    <property type="match status" value="1"/>
</dbReference>
<protein>
    <submittedName>
        <fullName evidence="6">ABC transporter ATP-binding protein</fullName>
    </submittedName>
</protein>
<dbReference type="Proteomes" id="UP001257914">
    <property type="component" value="Unassembled WGS sequence"/>
</dbReference>
<dbReference type="CDD" id="cd03255">
    <property type="entry name" value="ABC_MJ0796_LolCDE_FtsE"/>
    <property type="match status" value="1"/>
</dbReference>
<evidence type="ECO:0000256" key="3">
    <source>
        <dbReference type="ARBA" id="ARBA00022741"/>
    </source>
</evidence>
<dbReference type="InterPro" id="IPR017871">
    <property type="entry name" value="ABC_transporter-like_CS"/>
</dbReference>
<dbReference type="InterPro" id="IPR027417">
    <property type="entry name" value="P-loop_NTPase"/>
</dbReference>
<feature type="domain" description="ABC transporter" evidence="5">
    <location>
        <begin position="11"/>
        <end position="240"/>
    </location>
</feature>
<proteinExistence type="inferred from homology"/>